<feature type="region of interest" description="Disordered" evidence="1">
    <location>
        <begin position="355"/>
        <end position="384"/>
    </location>
</feature>
<feature type="compositionally biased region" description="Basic and acidic residues" evidence="1">
    <location>
        <begin position="105"/>
        <end position="119"/>
    </location>
</feature>
<reference evidence="3" key="1">
    <citation type="submission" date="2020-08" db="EMBL/GenBank/DDBJ databases">
        <title>A bifunctional nitrone conjugated secondary metabolite targeting the ribosome.</title>
        <authorList>
            <person name="Limbrick E.M."/>
            <person name="Graf M."/>
            <person name="Derewacz D.K."/>
            <person name="Nguyen F."/>
            <person name="Spraggins J.M."/>
            <person name="Wieland M."/>
            <person name="Ynigez-Gutierrez A.E."/>
            <person name="Reisman B.J."/>
            <person name="Zinshteyn B."/>
            <person name="McCulloch K."/>
            <person name="Iverson T.M."/>
            <person name="Green R."/>
            <person name="Wilson D.N."/>
            <person name="Bachmann B.O."/>
        </authorList>
    </citation>
    <scope>NUCLEOTIDE SEQUENCE</scope>
    <source>
        <strain evidence="3">Africana</strain>
    </source>
</reference>
<dbReference type="InterPro" id="IPR038332">
    <property type="entry name" value="PPE_sf"/>
</dbReference>
<protein>
    <submittedName>
        <fullName evidence="3">WXG100 family type VII secretion target</fullName>
    </submittedName>
</protein>
<accession>A0A7D6C6A7</accession>
<dbReference type="InterPro" id="IPR036689">
    <property type="entry name" value="ESAT-6-like_sf"/>
</dbReference>
<dbReference type="SUPFAM" id="SSF140453">
    <property type="entry name" value="EsxAB dimer-like"/>
    <property type="match status" value="1"/>
</dbReference>
<feature type="compositionally biased region" description="Gly residues" evidence="1">
    <location>
        <begin position="256"/>
        <end position="265"/>
    </location>
</feature>
<feature type="domain" description="Outer membrane channel protein CpnT-like N-terminal" evidence="2">
    <location>
        <begin position="23"/>
        <end position="104"/>
    </location>
</feature>
<feature type="compositionally biased region" description="Gly residues" evidence="1">
    <location>
        <begin position="356"/>
        <end position="374"/>
    </location>
</feature>
<feature type="compositionally biased region" description="Low complexity" evidence="1">
    <location>
        <begin position="190"/>
        <end position="209"/>
    </location>
</feature>
<dbReference type="AlphaFoldDB" id="A0A7D6C6A7"/>
<proteinExistence type="predicted"/>
<name>A0A7D6C6A7_9ACTN</name>
<dbReference type="Gene3D" id="1.20.1260.20">
    <property type="entry name" value="PPE superfamily"/>
    <property type="match status" value="1"/>
</dbReference>
<dbReference type="InterPro" id="IPR057746">
    <property type="entry name" value="CpnT-like_N"/>
</dbReference>
<dbReference type="Pfam" id="PF25547">
    <property type="entry name" value="WXG100_2"/>
    <property type="match status" value="1"/>
</dbReference>
<organism evidence="3">
    <name type="scientific">Micromonospora carbonacea</name>
    <dbReference type="NCBI Taxonomy" id="47853"/>
    <lineage>
        <taxon>Bacteria</taxon>
        <taxon>Bacillati</taxon>
        <taxon>Actinomycetota</taxon>
        <taxon>Actinomycetes</taxon>
        <taxon>Micromonosporales</taxon>
        <taxon>Micromonosporaceae</taxon>
        <taxon>Micromonospora</taxon>
    </lineage>
</organism>
<feature type="region of interest" description="Disordered" evidence="1">
    <location>
        <begin position="105"/>
        <end position="126"/>
    </location>
</feature>
<gene>
    <name evidence="3" type="ORF">HZU44_02415</name>
</gene>
<evidence type="ECO:0000313" key="3">
    <source>
        <dbReference type="EMBL" id="QLJ99064.1"/>
    </source>
</evidence>
<sequence>MSEYTARYQHVSHQELYEAVRAGDPEQVDGLATSWNSMKGTLDDLARDLRGDLEKLANGWTGDAGQEFQRRVSLIVDYSSTLSEGMADVRQGLTLMATDLRTAQKEAESPAETDDHDKAISGAITGGLTGGLPGAIVGGFMGHEQDKAEQEKAHRRMVQVVAELAAGYDLSAYGRLVDPPAPDRDLPYDPSTSTSTPTAGPGAHAPGRAPGLGGSPTTGHATVDAPGAPTDGPNAGSPGVDHDGSTSPGVDHGGSTSPGGTGGAAGTDLDAGTSLAGAAPPPGGGLPVGPTAGVTATASAGAGTGLLFGAPAGAPVGVLGGGTGSLAGSARAGATVAARPAGGLAGAEHRAATGVGRMGANGAGGGRAGVLGGHGRTDEDESDERLTWLTEDEMVWQDGDPGVPPVLGAG</sequence>
<feature type="compositionally biased region" description="Low complexity" evidence="1">
    <location>
        <begin position="266"/>
        <end position="278"/>
    </location>
</feature>
<evidence type="ECO:0000259" key="2">
    <source>
        <dbReference type="Pfam" id="PF25547"/>
    </source>
</evidence>
<dbReference type="EMBL" id="CP058905">
    <property type="protein sequence ID" value="QLJ99064.1"/>
    <property type="molecule type" value="Genomic_DNA"/>
</dbReference>
<evidence type="ECO:0000256" key="1">
    <source>
        <dbReference type="SAM" id="MobiDB-lite"/>
    </source>
</evidence>
<feature type="region of interest" description="Disordered" evidence="1">
    <location>
        <begin position="173"/>
        <end position="290"/>
    </location>
</feature>